<evidence type="ECO:0000256" key="2">
    <source>
        <dbReference type="ARBA" id="ARBA00009347"/>
    </source>
</evidence>
<sequence length="605" mass="65766">MAQILADRRDIDFVLHEQLKVETLASHEKFADFNRKAVDLIVTEARNLAVKEVLPTQTDGDRIGARFDAGAVRVPESFHKAWKALREGEWLAMTEAPEWGGQGMPRTVATAASDYLMGASFAFLMHAGLTHGAGKLVETFGDDRQKRLFLKKLYTGEWTGTMLLTEPEAGSDVGALTTTAVPQPDGTYAITGNKIFISGGEHDLTPNIVHPVLARIEGAPAGTAGISLFLVPKIRVNDDGSLGEPNDVVCTGIEEKMGIHGNATCSIALGGKGGCRGTLLGEANKGMRAMFQMMNDARLMVGHQGLSCASPAYLYAVNYARTRHQGRHLSRLLDKSAPAVPIIQHPDVRRMLSTMKLHVEAMRSLVYLISNYHDRIAVSADAEEKDRLHGMIDFLIPIAKAYVTDRSFEVCSLGVQVYGGYGYVREYPMEQLLRDCRITAIYEGTNGIQAMDLLGRKLGQNGGKPIMDLGEEIRAAISEAAGVDRTAPFAEALEPALVKLEEVARHMGMTAMYGDLLTASAHAYPFMEACGDVVTGWMLLWRARVAAQALAAGARERDAAFYEGQVRSCEFWTRMLLPQALGRMEAVLSGCTAALDMPEDGFGGK</sequence>
<evidence type="ECO:0000256" key="3">
    <source>
        <dbReference type="ARBA" id="ARBA00022630"/>
    </source>
</evidence>
<reference evidence="11" key="1">
    <citation type="journal article" date="2023" name="Int. J. Syst. Evol. Microbiol.">
        <title>Mesoterricola silvestris gen. nov., sp. nov., Mesoterricola sediminis sp. nov., Geothrix oryzae sp. nov., Geothrix edaphica sp. nov., Geothrix rubra sp. nov., and Geothrix limicola sp. nov., six novel members of Acidobacteriota isolated from soils.</title>
        <authorList>
            <person name="Itoh H."/>
            <person name="Sugisawa Y."/>
            <person name="Mise K."/>
            <person name="Xu Z."/>
            <person name="Kuniyasu M."/>
            <person name="Ushijima N."/>
            <person name="Kawano K."/>
            <person name="Kobayashi E."/>
            <person name="Shiratori Y."/>
            <person name="Masuda Y."/>
            <person name="Senoo K."/>
        </authorList>
    </citation>
    <scope>NUCLEOTIDE SEQUENCE</scope>
    <source>
        <strain evidence="11">W786</strain>
    </source>
</reference>
<dbReference type="SUPFAM" id="SSF56645">
    <property type="entry name" value="Acyl-CoA dehydrogenase NM domain-like"/>
    <property type="match status" value="1"/>
</dbReference>
<dbReference type="Pfam" id="PF00441">
    <property type="entry name" value="Acyl-CoA_dh_1"/>
    <property type="match status" value="1"/>
</dbReference>
<evidence type="ECO:0000313" key="12">
    <source>
        <dbReference type="Proteomes" id="UP001228113"/>
    </source>
</evidence>
<evidence type="ECO:0000259" key="8">
    <source>
        <dbReference type="Pfam" id="PF02770"/>
    </source>
</evidence>
<feature type="domain" description="Acyl-CoA dehydrogenase/oxidase N-terminal" evidence="9">
    <location>
        <begin position="41"/>
        <end position="157"/>
    </location>
</feature>
<feature type="domain" description="Acyl-CoA oxidase/dehydrogenase middle" evidence="8">
    <location>
        <begin position="162"/>
        <end position="268"/>
    </location>
</feature>
<dbReference type="PANTHER" id="PTHR42803:SF1">
    <property type="entry name" value="BROAD-SPECIFICITY LINEAR ACYL-COA DEHYDROGENASE FADE5"/>
    <property type="match status" value="1"/>
</dbReference>
<protein>
    <submittedName>
        <fullName evidence="11">Acyl-CoA dehydrogenase</fullName>
    </submittedName>
</protein>
<dbReference type="InterPro" id="IPR037069">
    <property type="entry name" value="AcylCoA_DH/ox_N_sf"/>
</dbReference>
<dbReference type="InterPro" id="IPR025878">
    <property type="entry name" value="Acyl-CoA_dh-like_C_dom"/>
</dbReference>
<name>A0AA48KCI1_9BACT</name>
<accession>A0AA48KCI1</accession>
<dbReference type="SUPFAM" id="SSF47203">
    <property type="entry name" value="Acyl-CoA dehydrogenase C-terminal domain-like"/>
    <property type="match status" value="1"/>
</dbReference>
<evidence type="ECO:0000259" key="10">
    <source>
        <dbReference type="Pfam" id="PF12806"/>
    </source>
</evidence>
<dbReference type="GO" id="GO:0005886">
    <property type="term" value="C:plasma membrane"/>
    <property type="evidence" value="ECO:0007669"/>
    <property type="project" value="TreeGrafter"/>
</dbReference>
<dbReference type="Gene3D" id="1.20.140.10">
    <property type="entry name" value="Butyryl-CoA Dehydrogenase, subunit A, domain 3"/>
    <property type="match status" value="1"/>
</dbReference>
<dbReference type="InterPro" id="IPR009100">
    <property type="entry name" value="AcylCoA_DH/oxidase_NM_dom_sf"/>
</dbReference>
<evidence type="ECO:0000256" key="1">
    <source>
        <dbReference type="ARBA" id="ARBA00001974"/>
    </source>
</evidence>
<dbReference type="Pfam" id="PF02770">
    <property type="entry name" value="Acyl-CoA_dh_M"/>
    <property type="match status" value="1"/>
</dbReference>
<dbReference type="EMBL" id="AP027081">
    <property type="protein sequence ID" value="BDU76070.1"/>
    <property type="molecule type" value="Genomic_DNA"/>
</dbReference>
<feature type="domain" description="Acetyl-CoA dehydrogenase-like C-terminal" evidence="10">
    <location>
        <begin position="471"/>
        <end position="598"/>
    </location>
</feature>
<dbReference type="InterPro" id="IPR009075">
    <property type="entry name" value="AcylCo_DH/oxidase_C"/>
</dbReference>
<keyword evidence="5 6" id="KW-0560">Oxidoreductase</keyword>
<dbReference type="Pfam" id="PF12806">
    <property type="entry name" value="Acyl-CoA_dh_C"/>
    <property type="match status" value="1"/>
</dbReference>
<feature type="domain" description="Acyl-CoA dehydrogenase/oxidase C-terminal" evidence="7">
    <location>
        <begin position="284"/>
        <end position="453"/>
    </location>
</feature>
<dbReference type="PANTHER" id="PTHR42803">
    <property type="entry name" value="ACYL-COA DEHYDROGENASE"/>
    <property type="match status" value="1"/>
</dbReference>
<dbReference type="InterPro" id="IPR046373">
    <property type="entry name" value="Acyl-CoA_Oxase/DH_mid-dom_sf"/>
</dbReference>
<dbReference type="Pfam" id="PF02771">
    <property type="entry name" value="Acyl-CoA_dh_N"/>
    <property type="match status" value="1"/>
</dbReference>
<keyword evidence="12" id="KW-1185">Reference proteome</keyword>
<gene>
    <name evidence="11" type="ORF">METESE_10280</name>
</gene>
<dbReference type="InterPro" id="IPR052166">
    <property type="entry name" value="Diverse_Acyl-CoA_DH"/>
</dbReference>
<evidence type="ECO:0000259" key="7">
    <source>
        <dbReference type="Pfam" id="PF00441"/>
    </source>
</evidence>
<keyword evidence="4 6" id="KW-0274">FAD</keyword>
<keyword evidence="3 6" id="KW-0285">Flavoprotein</keyword>
<dbReference type="AlphaFoldDB" id="A0AA48KCI1"/>
<dbReference type="Gene3D" id="1.10.540.10">
    <property type="entry name" value="Acyl-CoA dehydrogenase/oxidase, N-terminal domain"/>
    <property type="match status" value="1"/>
</dbReference>
<dbReference type="Gene3D" id="2.40.110.10">
    <property type="entry name" value="Butyryl-CoA Dehydrogenase, subunit A, domain 2"/>
    <property type="match status" value="1"/>
</dbReference>
<dbReference type="GO" id="GO:0016627">
    <property type="term" value="F:oxidoreductase activity, acting on the CH-CH group of donors"/>
    <property type="evidence" value="ECO:0007669"/>
    <property type="project" value="InterPro"/>
</dbReference>
<dbReference type="InterPro" id="IPR013786">
    <property type="entry name" value="AcylCoA_DH/ox_N"/>
</dbReference>
<comment type="cofactor">
    <cofactor evidence="1 6">
        <name>FAD</name>
        <dbReference type="ChEBI" id="CHEBI:57692"/>
    </cofactor>
</comment>
<dbReference type="InterPro" id="IPR006091">
    <property type="entry name" value="Acyl-CoA_Oxase/DH_mid-dom"/>
</dbReference>
<evidence type="ECO:0000256" key="4">
    <source>
        <dbReference type="ARBA" id="ARBA00022827"/>
    </source>
</evidence>
<evidence type="ECO:0000256" key="5">
    <source>
        <dbReference type="ARBA" id="ARBA00023002"/>
    </source>
</evidence>
<dbReference type="GO" id="GO:0050660">
    <property type="term" value="F:flavin adenine dinucleotide binding"/>
    <property type="evidence" value="ECO:0007669"/>
    <property type="project" value="InterPro"/>
</dbReference>
<dbReference type="Proteomes" id="UP001228113">
    <property type="component" value="Chromosome"/>
</dbReference>
<evidence type="ECO:0000256" key="6">
    <source>
        <dbReference type="RuleBase" id="RU362125"/>
    </source>
</evidence>
<comment type="similarity">
    <text evidence="2 6">Belongs to the acyl-CoA dehydrogenase family.</text>
</comment>
<evidence type="ECO:0000259" key="9">
    <source>
        <dbReference type="Pfam" id="PF02771"/>
    </source>
</evidence>
<dbReference type="RefSeq" id="WP_243335738.1">
    <property type="nucleotide sequence ID" value="NZ_AP027081.1"/>
</dbReference>
<dbReference type="InterPro" id="IPR036250">
    <property type="entry name" value="AcylCo_DH-like_C"/>
</dbReference>
<organism evidence="11 12">
    <name type="scientific">Mesoterricola sediminis</name>
    <dbReference type="NCBI Taxonomy" id="2927980"/>
    <lineage>
        <taxon>Bacteria</taxon>
        <taxon>Pseudomonadati</taxon>
        <taxon>Acidobacteriota</taxon>
        <taxon>Holophagae</taxon>
        <taxon>Holophagales</taxon>
        <taxon>Holophagaceae</taxon>
        <taxon>Mesoterricola</taxon>
    </lineage>
</organism>
<proteinExistence type="inferred from homology"/>
<evidence type="ECO:0000313" key="11">
    <source>
        <dbReference type="EMBL" id="BDU76070.1"/>
    </source>
</evidence>
<dbReference type="KEGG" id="msea:METESE_10280"/>